<reference evidence="3 4" key="2">
    <citation type="submission" date="2024-05" db="EMBL/GenBank/DDBJ databases">
        <authorList>
            <person name="Chen Y."/>
            <person name="Shah S."/>
            <person name="Dougan E. K."/>
            <person name="Thang M."/>
            <person name="Chan C."/>
        </authorList>
    </citation>
    <scope>NUCLEOTIDE SEQUENCE [LARGE SCALE GENOMIC DNA]</scope>
</reference>
<dbReference type="Gene3D" id="3.30.40.220">
    <property type="match status" value="2"/>
</dbReference>
<evidence type="ECO:0000256" key="1">
    <source>
        <dbReference type="SAM" id="MobiDB-lite"/>
    </source>
</evidence>
<feature type="compositionally biased region" description="Basic residues" evidence="1">
    <location>
        <begin position="230"/>
        <end position="240"/>
    </location>
</feature>
<proteinExistence type="predicted"/>
<keyword evidence="4" id="KW-1185">Reference proteome</keyword>
<reference evidence="2" key="1">
    <citation type="submission" date="2022-10" db="EMBL/GenBank/DDBJ databases">
        <authorList>
            <person name="Chen Y."/>
            <person name="Dougan E. K."/>
            <person name="Chan C."/>
            <person name="Rhodes N."/>
            <person name="Thang M."/>
        </authorList>
    </citation>
    <scope>NUCLEOTIDE SEQUENCE</scope>
</reference>
<feature type="compositionally biased region" description="Polar residues" evidence="1">
    <location>
        <begin position="28"/>
        <end position="44"/>
    </location>
</feature>
<evidence type="ECO:0000313" key="3">
    <source>
        <dbReference type="EMBL" id="CAL4761233.1"/>
    </source>
</evidence>
<organism evidence="2">
    <name type="scientific">Cladocopium goreaui</name>
    <dbReference type="NCBI Taxonomy" id="2562237"/>
    <lineage>
        <taxon>Eukaryota</taxon>
        <taxon>Sar</taxon>
        <taxon>Alveolata</taxon>
        <taxon>Dinophyceae</taxon>
        <taxon>Suessiales</taxon>
        <taxon>Symbiodiniaceae</taxon>
        <taxon>Cladocopium</taxon>
    </lineage>
</organism>
<dbReference type="AlphaFoldDB" id="A0A9P1BIA8"/>
<dbReference type="EMBL" id="CAMXCT030000108">
    <property type="protein sequence ID" value="CAL4761233.1"/>
    <property type="molecule type" value="Genomic_DNA"/>
</dbReference>
<comment type="caution">
    <text evidence="2">The sequence shown here is derived from an EMBL/GenBank/DDBJ whole genome shotgun (WGS) entry which is preliminary data.</text>
</comment>
<accession>A0A9P1BIA8</accession>
<dbReference type="Proteomes" id="UP001152797">
    <property type="component" value="Unassembled WGS sequence"/>
</dbReference>
<sequence length="642" mass="71667">MTSSPTALETLAEEASMFSRKNIAEPSPISTEVGSSPDAQTDRSVSGDEPSFQGRLQLDLEAMEEGTASCNSGSFVLLTVPRERTPNPGGGGGRVAGMMGAVGVLKHVPANQRIVKMTTNGDEQMKSHIHTSTLQNMLIDSPFAMAAKGHRSVRRRTPSQRLVALLLLCLCYWLSSNGAYYSPLQVQVALPTLRADCEPPKLDPQKLKACAPKLLEADQLKDLIAEARDPKRKPRKKPKPRTSPERPGLWRCSACEQWLPETAFNLENRYGSQRPGSPCKECNRRRLRLHHRTLRGCLLQLRTSARSRAKLKPWNATLTFEDLLEIVKRQNGRCAYSGVPMEMCLPNSHWRISLERLNNSKGYSCENCVIVACEFNTGDGSRNRGVDAQTVKGSAQWSQEKVRRVPQLQLEPLDCKLLEKDIAEARLRPRNKSNQGVQPTQRDKDKTGCIYCFRCGMFLSPGNFTESEKAGAHHRCRVCMRELSQVRCSRLRGHLQKCLCDAKKRAAKRGQEFSLTLAEVLEMLEQQGGRCYYSDVPLNYKQIHAPWRLSIERLDNSIGYTAENCVLIAIEFNTADHSRNNAVTEVFGTAQWSREKVEHVWGHHGWATAGGLRVTGLQDSTLTEEVPSEHPLMATLPAAVIT</sequence>
<dbReference type="OrthoDB" id="447489at2759"/>
<name>A0A9P1BIA8_9DINO</name>
<evidence type="ECO:0000313" key="2">
    <source>
        <dbReference type="EMBL" id="CAI3973921.1"/>
    </source>
</evidence>
<protein>
    <submittedName>
        <fullName evidence="2">Uncharacterized protein</fullName>
    </submittedName>
</protein>
<evidence type="ECO:0000313" key="4">
    <source>
        <dbReference type="Proteomes" id="UP001152797"/>
    </source>
</evidence>
<dbReference type="EMBL" id="CAMXCT010000108">
    <property type="protein sequence ID" value="CAI3973921.1"/>
    <property type="molecule type" value="Genomic_DNA"/>
</dbReference>
<feature type="region of interest" description="Disordered" evidence="1">
    <location>
        <begin position="17"/>
        <end position="51"/>
    </location>
</feature>
<dbReference type="EMBL" id="CAMXCT020000108">
    <property type="protein sequence ID" value="CAL1127296.1"/>
    <property type="molecule type" value="Genomic_DNA"/>
</dbReference>
<feature type="region of interest" description="Disordered" evidence="1">
    <location>
        <begin position="225"/>
        <end position="248"/>
    </location>
</feature>
<gene>
    <name evidence="2" type="ORF">C1SCF055_LOCUS2365</name>
</gene>